<evidence type="ECO:0000313" key="2">
    <source>
        <dbReference type="EMBL" id="MSV25038.1"/>
    </source>
</evidence>
<organism evidence="2 3">
    <name type="scientific">Selenomonas montiformis</name>
    <dbReference type="NCBI Taxonomy" id="2652285"/>
    <lineage>
        <taxon>Bacteria</taxon>
        <taxon>Bacillati</taxon>
        <taxon>Bacillota</taxon>
        <taxon>Negativicutes</taxon>
        <taxon>Selenomonadales</taxon>
        <taxon>Selenomonadaceae</taxon>
        <taxon>Selenomonas</taxon>
    </lineage>
</organism>
<gene>
    <name evidence="2" type="ORF">FYJ78_07545</name>
</gene>
<protein>
    <submittedName>
        <fullName evidence="2">Class I SAM-dependent methyltransferase</fullName>
    </submittedName>
</protein>
<dbReference type="EMBL" id="VUNL01000007">
    <property type="protein sequence ID" value="MSV25038.1"/>
    <property type="molecule type" value="Genomic_DNA"/>
</dbReference>
<evidence type="ECO:0000313" key="3">
    <source>
        <dbReference type="Proteomes" id="UP000430222"/>
    </source>
</evidence>
<dbReference type="SUPFAM" id="SSF53335">
    <property type="entry name" value="S-adenosyl-L-methionine-dependent methyltransferases"/>
    <property type="match status" value="1"/>
</dbReference>
<sequence>MRGDNKMNIILYGTGKRFRSFIDCKFYAEALKRHDYHVVGVYDKAKAGERVTVGNGSFVVGTQADCVQGASDCIAITSDKYFDEIAGELTALGVARERLIKLSEIETELEDDVYTFQRFDGRYGIEIGGPSHCFAEIYRRCRGCDDVNFSADTVWWKKKENVYRGGTRTLGKVFIADAVDLSMIADAKYDFVLSSNNLEHIANPLKAVAEFVRILKPGGYLVIVVPFKEKTFDHRRPYTAFEHLLEDYKRDIGEDDLTHLPEIAALHDYEMDPPCGGRENFLRRSKENFKNRCLHQHVFSEETLRGIYDYFQVEVLSFACLGANLVCVGERAAKSMI</sequence>
<reference evidence="2 3" key="1">
    <citation type="submission" date="2019-08" db="EMBL/GenBank/DDBJ databases">
        <title>In-depth cultivation of the pig gut microbiome towards novel bacterial diversity and tailored functional studies.</title>
        <authorList>
            <person name="Wylensek D."/>
            <person name="Hitch T.C.A."/>
            <person name="Clavel T."/>
        </authorList>
    </citation>
    <scope>NUCLEOTIDE SEQUENCE [LARGE SCALE GENOMIC DNA]</scope>
    <source>
        <strain evidence="3">WCA-380-WT-3B3</strain>
    </source>
</reference>
<proteinExistence type="predicted"/>
<dbReference type="Gene3D" id="3.40.50.150">
    <property type="entry name" value="Vaccinia Virus protein VP39"/>
    <property type="match status" value="1"/>
</dbReference>
<dbReference type="GO" id="GO:0032259">
    <property type="term" value="P:methylation"/>
    <property type="evidence" value="ECO:0007669"/>
    <property type="project" value="UniProtKB-KW"/>
</dbReference>
<feature type="domain" description="Methyltransferase type 11" evidence="1">
    <location>
        <begin position="166"/>
        <end position="223"/>
    </location>
</feature>
<keyword evidence="2" id="KW-0808">Transferase</keyword>
<dbReference type="AlphaFoldDB" id="A0A6I2US86"/>
<dbReference type="InterPro" id="IPR013216">
    <property type="entry name" value="Methyltransf_11"/>
</dbReference>
<keyword evidence="2" id="KW-0489">Methyltransferase</keyword>
<dbReference type="Gene3D" id="3.40.50.720">
    <property type="entry name" value="NAD(P)-binding Rossmann-like Domain"/>
    <property type="match status" value="1"/>
</dbReference>
<dbReference type="CDD" id="cd02440">
    <property type="entry name" value="AdoMet_MTases"/>
    <property type="match status" value="1"/>
</dbReference>
<dbReference type="Proteomes" id="UP000430222">
    <property type="component" value="Unassembled WGS sequence"/>
</dbReference>
<keyword evidence="3" id="KW-1185">Reference proteome</keyword>
<comment type="caution">
    <text evidence="2">The sequence shown here is derived from an EMBL/GenBank/DDBJ whole genome shotgun (WGS) entry which is preliminary data.</text>
</comment>
<dbReference type="InterPro" id="IPR029063">
    <property type="entry name" value="SAM-dependent_MTases_sf"/>
</dbReference>
<name>A0A6I2US86_9FIRM</name>
<evidence type="ECO:0000259" key="1">
    <source>
        <dbReference type="Pfam" id="PF08241"/>
    </source>
</evidence>
<dbReference type="GO" id="GO:0008757">
    <property type="term" value="F:S-adenosylmethionine-dependent methyltransferase activity"/>
    <property type="evidence" value="ECO:0007669"/>
    <property type="project" value="InterPro"/>
</dbReference>
<accession>A0A6I2US86</accession>
<dbReference type="Pfam" id="PF08241">
    <property type="entry name" value="Methyltransf_11"/>
    <property type="match status" value="1"/>
</dbReference>